<keyword evidence="4" id="KW-1185">Reference proteome</keyword>
<keyword evidence="2" id="KW-0812">Transmembrane</keyword>
<organism evidence="3 4">
    <name type="scientific">Nannocystis exedens</name>
    <dbReference type="NCBI Taxonomy" id="54"/>
    <lineage>
        <taxon>Bacteria</taxon>
        <taxon>Pseudomonadati</taxon>
        <taxon>Myxococcota</taxon>
        <taxon>Polyangia</taxon>
        <taxon>Nannocystales</taxon>
        <taxon>Nannocystaceae</taxon>
        <taxon>Nannocystis</taxon>
    </lineage>
</organism>
<dbReference type="STRING" id="54.SAMN02745121_08862"/>
<keyword evidence="2" id="KW-1133">Transmembrane helix</keyword>
<dbReference type="EMBL" id="FOMX01000074">
    <property type="protein sequence ID" value="SFF43862.1"/>
    <property type="molecule type" value="Genomic_DNA"/>
</dbReference>
<reference evidence="4" key="1">
    <citation type="submission" date="2016-10" db="EMBL/GenBank/DDBJ databases">
        <authorList>
            <person name="Varghese N."/>
            <person name="Submissions S."/>
        </authorList>
    </citation>
    <scope>NUCLEOTIDE SEQUENCE [LARGE SCALE GENOMIC DNA]</scope>
    <source>
        <strain evidence="4">ATCC 25963</strain>
    </source>
</reference>
<evidence type="ECO:0000256" key="1">
    <source>
        <dbReference type="SAM" id="MobiDB-lite"/>
    </source>
</evidence>
<proteinExistence type="predicted"/>
<protein>
    <submittedName>
        <fullName evidence="3">Uncharacterized protein</fullName>
    </submittedName>
</protein>
<dbReference type="Proteomes" id="UP000199400">
    <property type="component" value="Unassembled WGS sequence"/>
</dbReference>
<feature type="region of interest" description="Disordered" evidence="1">
    <location>
        <begin position="157"/>
        <end position="205"/>
    </location>
</feature>
<name>A0A1I2IN74_9BACT</name>
<dbReference type="RefSeq" id="WP_100793566.1">
    <property type="nucleotide sequence ID" value="NZ_FOMX01000074.1"/>
</dbReference>
<accession>A0A1I2IN74</accession>
<dbReference type="AlphaFoldDB" id="A0A1I2IN74"/>
<evidence type="ECO:0000256" key="2">
    <source>
        <dbReference type="SAM" id="Phobius"/>
    </source>
</evidence>
<sequence length="252" mass="26281">MAIIDRHRVARLVELSAAERTLKGPERLLREEDVKLLIKAAYDDATDAARAEFMARVQKMPTSAWPWSAVQAMAPRGGGGGGSLGTVVAVPKAALTPALLVLIRGQADSADIDPGNRIPDRGSPDAAEWETLHKALDAWDTPTITRSIGPQGWISMLGTTSGQVPKDTGNGATSGAPAKDVTPDVPAGGPPSAPSDNVPAPQTPASMTWHHPAVIAAGAAVVVAAGVAIYSLGQSRSRRELEEMLAQQEEQP</sequence>
<evidence type="ECO:0000313" key="3">
    <source>
        <dbReference type="EMBL" id="SFF43862.1"/>
    </source>
</evidence>
<evidence type="ECO:0000313" key="4">
    <source>
        <dbReference type="Proteomes" id="UP000199400"/>
    </source>
</evidence>
<feature type="transmembrane region" description="Helical" evidence="2">
    <location>
        <begin position="209"/>
        <end position="232"/>
    </location>
</feature>
<keyword evidence="2" id="KW-0472">Membrane</keyword>
<gene>
    <name evidence="3" type="ORF">SAMN02745121_08862</name>
</gene>